<dbReference type="HOGENOM" id="CLU_1525688_0_0_1"/>
<dbReference type="EMBL" id="KB644410">
    <property type="protein sequence ID" value="EPS28273.1"/>
    <property type="molecule type" value="Genomic_DNA"/>
</dbReference>
<sequence>MEWNASKKERVNLINKLMNERLWGTEASWGGMISPFYALKPSTGCLVKLLVIIHHRVTEGLSQATDAISLLEGRKSLDLPSMAQRIQGSAVPSTLKLLNSSGPEMIERCDPPVCQKEATILTTSIYFSLAMDGQFRPRLAWDPAPGSSNCYQPIRLRIVQNRVRGLLEVGHASMLF</sequence>
<evidence type="ECO:0000313" key="2">
    <source>
        <dbReference type="Proteomes" id="UP000019376"/>
    </source>
</evidence>
<name>S8AQM6_PENO1</name>
<dbReference type="AlphaFoldDB" id="S8AQM6"/>
<proteinExistence type="predicted"/>
<reference evidence="1 2" key="1">
    <citation type="journal article" date="2013" name="PLoS ONE">
        <title>Genomic and secretomic analyses reveal unique features of the lignocellulolytic enzyme system of Penicillium decumbens.</title>
        <authorList>
            <person name="Liu G."/>
            <person name="Zhang L."/>
            <person name="Wei X."/>
            <person name="Zou G."/>
            <person name="Qin Y."/>
            <person name="Ma L."/>
            <person name="Li J."/>
            <person name="Zheng H."/>
            <person name="Wang S."/>
            <person name="Wang C."/>
            <person name="Xun L."/>
            <person name="Zhao G.-P."/>
            <person name="Zhou Z."/>
            <person name="Qu Y."/>
        </authorList>
    </citation>
    <scope>NUCLEOTIDE SEQUENCE [LARGE SCALE GENOMIC DNA]</scope>
    <source>
        <strain evidence="2">114-2 / CGMCC 5302</strain>
    </source>
</reference>
<keyword evidence="2" id="KW-1185">Reference proteome</keyword>
<dbReference type="Proteomes" id="UP000019376">
    <property type="component" value="Unassembled WGS sequence"/>
</dbReference>
<protein>
    <submittedName>
        <fullName evidence="1">Uncharacterized protein</fullName>
    </submittedName>
</protein>
<evidence type="ECO:0000313" key="1">
    <source>
        <dbReference type="EMBL" id="EPS28273.1"/>
    </source>
</evidence>
<gene>
    <name evidence="1" type="ORF">PDE_03219</name>
</gene>
<organism evidence="1 2">
    <name type="scientific">Penicillium oxalicum (strain 114-2 / CGMCC 5302)</name>
    <name type="common">Penicillium decumbens</name>
    <dbReference type="NCBI Taxonomy" id="933388"/>
    <lineage>
        <taxon>Eukaryota</taxon>
        <taxon>Fungi</taxon>
        <taxon>Dikarya</taxon>
        <taxon>Ascomycota</taxon>
        <taxon>Pezizomycotina</taxon>
        <taxon>Eurotiomycetes</taxon>
        <taxon>Eurotiomycetidae</taxon>
        <taxon>Eurotiales</taxon>
        <taxon>Aspergillaceae</taxon>
        <taxon>Penicillium</taxon>
    </lineage>
</organism>
<accession>S8AQM6</accession>